<dbReference type="Pfam" id="PF00691">
    <property type="entry name" value="OmpA"/>
    <property type="match status" value="1"/>
</dbReference>
<organism evidence="6 7">
    <name type="scientific">Novosphingobium kalidii</name>
    <dbReference type="NCBI Taxonomy" id="3230299"/>
    <lineage>
        <taxon>Bacteria</taxon>
        <taxon>Pseudomonadati</taxon>
        <taxon>Pseudomonadota</taxon>
        <taxon>Alphaproteobacteria</taxon>
        <taxon>Sphingomonadales</taxon>
        <taxon>Sphingomonadaceae</taxon>
        <taxon>Novosphingobium</taxon>
    </lineage>
</organism>
<comment type="caution">
    <text evidence="6">The sequence shown here is derived from an EMBL/GenBank/DDBJ whole genome shotgun (WGS) entry which is preliminary data.</text>
</comment>
<dbReference type="SUPFAM" id="SSF103088">
    <property type="entry name" value="OmpA-like"/>
    <property type="match status" value="1"/>
</dbReference>
<dbReference type="Proteomes" id="UP001548713">
    <property type="component" value="Unassembled WGS sequence"/>
</dbReference>
<dbReference type="InterPro" id="IPR006665">
    <property type="entry name" value="OmpA-like"/>
</dbReference>
<dbReference type="PROSITE" id="PS51257">
    <property type="entry name" value="PROKAR_LIPOPROTEIN"/>
    <property type="match status" value="1"/>
</dbReference>
<evidence type="ECO:0000256" key="1">
    <source>
        <dbReference type="ARBA" id="ARBA00004442"/>
    </source>
</evidence>
<dbReference type="PRINTS" id="PR01021">
    <property type="entry name" value="OMPADOMAIN"/>
</dbReference>
<sequence>MTAGRAGATAIAALMLVVAGCDGGIGGGGGGAMVDTQAVHPNGAVLQVLSVQSTGERTLVSVRVINGRDREIRLDAGRENSYILTDSGEKLLLVPSPTNANLAVPPSKMMDGALLFAGTLPSSGSATLMLNGNDSRNNRYSSSPRFEVALPLAGSHGGSVPEVSALSNMQNLPASTLGSATGGGSNFGQAGRSTSNLTAVDKLKSELGAVDSERGTVVSLPGDVTFDFDKATIQAGARTTLDRLAELIQAGQAGQITIEGHTDAKGDDAYNKRLSEQRAAAVKTYLIDKGVAADRLQTIGLGELRPVAPNANADGSDDEAGRRRNRRVEVILPQAGSTGTGNGGT</sequence>
<protein>
    <submittedName>
        <fullName evidence="6">OmpA family protein</fullName>
    </submittedName>
</protein>
<evidence type="ECO:0000313" key="6">
    <source>
        <dbReference type="EMBL" id="MET1757007.1"/>
    </source>
</evidence>
<reference evidence="6 7" key="1">
    <citation type="submission" date="2024-07" db="EMBL/GenBank/DDBJ databases">
        <title>Novosphingobium kalidii RD2P27.</title>
        <authorList>
            <person name="Sun J.-Q."/>
        </authorList>
    </citation>
    <scope>NUCLEOTIDE SEQUENCE [LARGE SCALE GENOMIC DNA]</scope>
    <source>
        <strain evidence="6 7">RD2P27</strain>
    </source>
</reference>
<evidence type="ECO:0000256" key="4">
    <source>
        <dbReference type="PROSITE-ProRule" id="PRU00473"/>
    </source>
</evidence>
<feature type="domain" description="OmpA-like" evidence="5">
    <location>
        <begin position="213"/>
        <end position="336"/>
    </location>
</feature>
<evidence type="ECO:0000256" key="3">
    <source>
        <dbReference type="ARBA" id="ARBA00023237"/>
    </source>
</evidence>
<name>A0ABV2D551_9SPHN</name>
<keyword evidence="3" id="KW-0998">Cell outer membrane</keyword>
<dbReference type="InterPro" id="IPR006664">
    <property type="entry name" value="OMP_bac"/>
</dbReference>
<evidence type="ECO:0000256" key="2">
    <source>
        <dbReference type="ARBA" id="ARBA00023136"/>
    </source>
</evidence>
<proteinExistence type="predicted"/>
<evidence type="ECO:0000313" key="7">
    <source>
        <dbReference type="Proteomes" id="UP001548713"/>
    </source>
</evidence>
<keyword evidence="7" id="KW-1185">Reference proteome</keyword>
<keyword evidence="2 4" id="KW-0472">Membrane</keyword>
<evidence type="ECO:0000259" key="5">
    <source>
        <dbReference type="PROSITE" id="PS51123"/>
    </source>
</evidence>
<dbReference type="CDD" id="cd07185">
    <property type="entry name" value="OmpA_C-like"/>
    <property type="match status" value="1"/>
</dbReference>
<comment type="subcellular location">
    <subcellularLocation>
        <location evidence="1">Cell outer membrane</location>
    </subcellularLocation>
</comment>
<dbReference type="PANTHER" id="PTHR30329">
    <property type="entry name" value="STATOR ELEMENT OF FLAGELLAR MOTOR COMPLEX"/>
    <property type="match status" value="1"/>
</dbReference>
<accession>A0ABV2D551</accession>
<dbReference type="RefSeq" id="WP_353985493.1">
    <property type="nucleotide sequence ID" value="NZ_JBEWLY010000027.1"/>
</dbReference>
<dbReference type="InterPro" id="IPR036737">
    <property type="entry name" value="OmpA-like_sf"/>
</dbReference>
<dbReference type="PANTHER" id="PTHR30329:SF21">
    <property type="entry name" value="LIPOPROTEIN YIAD-RELATED"/>
    <property type="match status" value="1"/>
</dbReference>
<gene>
    <name evidence="6" type="ORF">ABVV53_16320</name>
</gene>
<dbReference type="Gene3D" id="3.30.1330.60">
    <property type="entry name" value="OmpA-like domain"/>
    <property type="match status" value="1"/>
</dbReference>
<dbReference type="InterPro" id="IPR050330">
    <property type="entry name" value="Bact_OuterMem_StrucFunc"/>
</dbReference>
<dbReference type="PROSITE" id="PS51123">
    <property type="entry name" value="OMPA_2"/>
    <property type="match status" value="1"/>
</dbReference>
<dbReference type="EMBL" id="JBEWLY010000027">
    <property type="protein sequence ID" value="MET1757007.1"/>
    <property type="molecule type" value="Genomic_DNA"/>
</dbReference>